<reference evidence="2 3" key="1">
    <citation type="submission" date="2013-08" db="EMBL/GenBank/DDBJ databases">
        <title>Genome sequencing of Lysobacter.</title>
        <authorList>
            <person name="Zhang S."/>
            <person name="Wang G."/>
        </authorList>
    </citation>
    <scope>NUCLEOTIDE SEQUENCE [LARGE SCALE GENOMIC DNA]</scope>
    <source>
        <strain evidence="2 3">Ko07</strain>
    </source>
</reference>
<accession>A0A0A0ES11</accession>
<dbReference type="GO" id="GO:0045892">
    <property type="term" value="P:negative regulation of DNA-templated transcription"/>
    <property type="evidence" value="ECO:0007669"/>
    <property type="project" value="UniProtKB-ARBA"/>
</dbReference>
<comment type="similarity">
    <text evidence="1">Belongs to the FrmR/RcnR family.</text>
</comment>
<dbReference type="OrthoDB" id="9806052at2"/>
<protein>
    <recommendedName>
        <fullName evidence="4">Transcriptional regulator</fullName>
    </recommendedName>
</protein>
<dbReference type="InterPro" id="IPR003735">
    <property type="entry name" value="Metal_Tscrpt_repr"/>
</dbReference>
<name>A0A0A0ES11_9GAMM</name>
<dbReference type="STRING" id="1122185.N792_02080"/>
<dbReference type="InterPro" id="IPR038390">
    <property type="entry name" value="Metal_Tscrpt_repr_sf"/>
</dbReference>
<dbReference type="Proteomes" id="UP000030017">
    <property type="component" value="Unassembled WGS sequence"/>
</dbReference>
<comment type="caution">
    <text evidence="2">The sequence shown here is derived from an EMBL/GenBank/DDBJ whole genome shotgun (WGS) entry which is preliminary data.</text>
</comment>
<dbReference type="AlphaFoldDB" id="A0A0A0ES11"/>
<evidence type="ECO:0000313" key="2">
    <source>
        <dbReference type="EMBL" id="KGM53030.1"/>
    </source>
</evidence>
<dbReference type="NCBIfam" id="NF008464">
    <property type="entry name" value="PRK11352.1"/>
    <property type="match status" value="1"/>
</dbReference>
<dbReference type="Gene3D" id="1.20.58.1000">
    <property type="entry name" value="Metal-sensitive repressor, helix protomer"/>
    <property type="match status" value="1"/>
</dbReference>
<dbReference type="PANTHER" id="PTHR33677">
    <property type="entry name" value="TRANSCRIPTIONAL REPRESSOR FRMR-RELATED"/>
    <property type="match status" value="1"/>
</dbReference>
<dbReference type="GO" id="GO:0046872">
    <property type="term" value="F:metal ion binding"/>
    <property type="evidence" value="ECO:0007669"/>
    <property type="project" value="InterPro"/>
</dbReference>
<organism evidence="2 3">
    <name type="scientific">Lysobacter concretionis Ko07 = DSM 16239</name>
    <dbReference type="NCBI Taxonomy" id="1122185"/>
    <lineage>
        <taxon>Bacteria</taxon>
        <taxon>Pseudomonadati</taxon>
        <taxon>Pseudomonadota</taxon>
        <taxon>Gammaproteobacteria</taxon>
        <taxon>Lysobacterales</taxon>
        <taxon>Lysobacteraceae</taxon>
        <taxon>Novilysobacter</taxon>
    </lineage>
</organism>
<evidence type="ECO:0008006" key="4">
    <source>
        <dbReference type="Google" id="ProtNLM"/>
    </source>
</evidence>
<dbReference type="GO" id="GO:0003677">
    <property type="term" value="F:DNA binding"/>
    <property type="evidence" value="ECO:0007669"/>
    <property type="project" value="InterPro"/>
</dbReference>
<dbReference type="RefSeq" id="WP_036192027.1">
    <property type="nucleotide sequence ID" value="NZ_AVPS01000001.1"/>
</dbReference>
<sequence>MPHSPEEKKRVLGRVRRVRGQLEALERALEAGADCGPVLQQIAAVRGAVNGLMSQVLESHLREELGSPVDDPTRRQAGIDDAVALVRAYLK</sequence>
<evidence type="ECO:0000256" key="1">
    <source>
        <dbReference type="ARBA" id="ARBA00005260"/>
    </source>
</evidence>
<dbReference type="eggNOG" id="COG1937">
    <property type="taxonomic scope" value="Bacteria"/>
</dbReference>
<dbReference type="Pfam" id="PF02583">
    <property type="entry name" value="Trns_repr_metal"/>
    <property type="match status" value="1"/>
</dbReference>
<dbReference type="PANTHER" id="PTHR33677:SF5">
    <property type="entry name" value="TRANSCRIPTIONAL REPRESSOR FRMR"/>
    <property type="match status" value="1"/>
</dbReference>
<gene>
    <name evidence="2" type="ORF">N792_02080</name>
</gene>
<dbReference type="EMBL" id="AVPS01000001">
    <property type="protein sequence ID" value="KGM53030.1"/>
    <property type="molecule type" value="Genomic_DNA"/>
</dbReference>
<proteinExistence type="inferred from homology"/>
<dbReference type="CDD" id="cd10153">
    <property type="entry name" value="RcnR-FrmR-like_DUF156"/>
    <property type="match status" value="1"/>
</dbReference>
<evidence type="ECO:0000313" key="3">
    <source>
        <dbReference type="Proteomes" id="UP000030017"/>
    </source>
</evidence>
<keyword evidence="3" id="KW-1185">Reference proteome</keyword>